<dbReference type="EMBL" id="JANPWB010000009">
    <property type="protein sequence ID" value="KAJ1155160.1"/>
    <property type="molecule type" value="Genomic_DNA"/>
</dbReference>
<gene>
    <name evidence="1" type="ORF">NDU88_007895</name>
</gene>
<evidence type="ECO:0000313" key="2">
    <source>
        <dbReference type="Proteomes" id="UP001066276"/>
    </source>
</evidence>
<sequence length="96" mass="10290">MHLSVSASLDGDYWKRGEMPHFLLPFFSSSSFPEAVLSYGDAPQRLGVSVSLDGGGALLFALPHLPADLHAALESALTCTDVSRHNSPGSFRRCQS</sequence>
<organism evidence="1 2">
    <name type="scientific">Pleurodeles waltl</name>
    <name type="common">Iberian ribbed newt</name>
    <dbReference type="NCBI Taxonomy" id="8319"/>
    <lineage>
        <taxon>Eukaryota</taxon>
        <taxon>Metazoa</taxon>
        <taxon>Chordata</taxon>
        <taxon>Craniata</taxon>
        <taxon>Vertebrata</taxon>
        <taxon>Euteleostomi</taxon>
        <taxon>Amphibia</taxon>
        <taxon>Batrachia</taxon>
        <taxon>Caudata</taxon>
        <taxon>Salamandroidea</taxon>
        <taxon>Salamandridae</taxon>
        <taxon>Pleurodelinae</taxon>
        <taxon>Pleurodeles</taxon>
    </lineage>
</organism>
<reference evidence="1" key="1">
    <citation type="journal article" date="2022" name="bioRxiv">
        <title>Sequencing and chromosome-scale assembly of the giantPleurodeles waltlgenome.</title>
        <authorList>
            <person name="Brown T."/>
            <person name="Elewa A."/>
            <person name="Iarovenko S."/>
            <person name="Subramanian E."/>
            <person name="Araus A.J."/>
            <person name="Petzold A."/>
            <person name="Susuki M."/>
            <person name="Suzuki K.-i.T."/>
            <person name="Hayashi T."/>
            <person name="Toyoda A."/>
            <person name="Oliveira C."/>
            <person name="Osipova E."/>
            <person name="Leigh N.D."/>
            <person name="Simon A."/>
            <person name="Yun M.H."/>
        </authorList>
    </citation>
    <scope>NUCLEOTIDE SEQUENCE</scope>
    <source>
        <strain evidence="1">20211129_DDA</strain>
        <tissue evidence="1">Liver</tissue>
    </source>
</reference>
<dbReference type="AlphaFoldDB" id="A0AAV7RT33"/>
<name>A0AAV7RT33_PLEWA</name>
<evidence type="ECO:0000313" key="1">
    <source>
        <dbReference type="EMBL" id="KAJ1155160.1"/>
    </source>
</evidence>
<protein>
    <submittedName>
        <fullName evidence="1">Uncharacterized protein</fullName>
    </submittedName>
</protein>
<keyword evidence="2" id="KW-1185">Reference proteome</keyword>
<comment type="caution">
    <text evidence="1">The sequence shown here is derived from an EMBL/GenBank/DDBJ whole genome shotgun (WGS) entry which is preliminary data.</text>
</comment>
<dbReference type="Proteomes" id="UP001066276">
    <property type="component" value="Chromosome 5"/>
</dbReference>
<accession>A0AAV7RT33</accession>
<proteinExistence type="predicted"/>